<evidence type="ECO:0000256" key="4">
    <source>
        <dbReference type="ARBA" id="ARBA00023136"/>
    </source>
</evidence>
<dbReference type="OrthoDB" id="712316at2"/>
<organism evidence="6 7">
    <name type="scientific">Gelidibacter salicanalis</name>
    <dbReference type="NCBI Taxonomy" id="291193"/>
    <lineage>
        <taxon>Bacteria</taxon>
        <taxon>Pseudomonadati</taxon>
        <taxon>Bacteroidota</taxon>
        <taxon>Flavobacteriia</taxon>
        <taxon>Flavobacteriales</taxon>
        <taxon>Flavobacteriaceae</taxon>
        <taxon>Gelidibacter</taxon>
    </lineage>
</organism>
<dbReference type="InterPro" id="IPR051906">
    <property type="entry name" value="TolC-like"/>
</dbReference>
<keyword evidence="5" id="KW-0998">Cell outer membrane</keyword>
<dbReference type="PANTHER" id="PTHR30026">
    <property type="entry name" value="OUTER MEMBRANE PROTEIN TOLC"/>
    <property type="match status" value="1"/>
</dbReference>
<dbReference type="Gene3D" id="1.20.1600.10">
    <property type="entry name" value="Outer membrane efflux proteins (OEP)"/>
    <property type="match status" value="1"/>
</dbReference>
<keyword evidence="2" id="KW-1134">Transmembrane beta strand</keyword>
<evidence type="ECO:0000256" key="3">
    <source>
        <dbReference type="ARBA" id="ARBA00022692"/>
    </source>
</evidence>
<dbReference type="Proteomes" id="UP000321734">
    <property type="component" value="Unassembled WGS sequence"/>
</dbReference>
<dbReference type="GO" id="GO:0015288">
    <property type="term" value="F:porin activity"/>
    <property type="evidence" value="ECO:0007669"/>
    <property type="project" value="TreeGrafter"/>
</dbReference>
<evidence type="ECO:0000256" key="1">
    <source>
        <dbReference type="ARBA" id="ARBA00004442"/>
    </source>
</evidence>
<comment type="subcellular location">
    <subcellularLocation>
        <location evidence="1">Cell outer membrane</location>
    </subcellularLocation>
</comment>
<name>A0A5C7ACF8_9FLAO</name>
<keyword evidence="4" id="KW-0472">Membrane</keyword>
<evidence type="ECO:0000256" key="5">
    <source>
        <dbReference type="ARBA" id="ARBA00023237"/>
    </source>
</evidence>
<keyword evidence="7" id="KW-1185">Reference proteome</keyword>
<keyword evidence="3" id="KW-0812">Transmembrane</keyword>
<evidence type="ECO:0000313" key="7">
    <source>
        <dbReference type="Proteomes" id="UP000321734"/>
    </source>
</evidence>
<dbReference type="GO" id="GO:0009279">
    <property type="term" value="C:cell outer membrane"/>
    <property type="evidence" value="ECO:0007669"/>
    <property type="project" value="UniProtKB-SubCell"/>
</dbReference>
<dbReference type="GO" id="GO:1990281">
    <property type="term" value="C:efflux pump complex"/>
    <property type="evidence" value="ECO:0007669"/>
    <property type="project" value="TreeGrafter"/>
</dbReference>
<comment type="caution">
    <text evidence="6">The sequence shown here is derived from an EMBL/GenBank/DDBJ whole genome shotgun (WGS) entry which is preliminary data.</text>
</comment>
<dbReference type="PANTHER" id="PTHR30026:SF20">
    <property type="entry name" value="OUTER MEMBRANE PROTEIN TOLC"/>
    <property type="match status" value="1"/>
</dbReference>
<reference evidence="6 7" key="1">
    <citation type="submission" date="2019-08" db="EMBL/GenBank/DDBJ databases">
        <title>Genome sequence of Gelidibacter salicanalis IC162T.</title>
        <authorList>
            <person name="Bowman J.P."/>
        </authorList>
    </citation>
    <scope>NUCLEOTIDE SEQUENCE [LARGE SCALE GENOMIC DNA]</scope>
    <source>
        <strain evidence="6 7">IC162</strain>
    </source>
</reference>
<dbReference type="RefSeq" id="WP_146893791.1">
    <property type="nucleotide sequence ID" value="NZ_VORX01000007.1"/>
</dbReference>
<evidence type="ECO:0000256" key="2">
    <source>
        <dbReference type="ARBA" id="ARBA00022452"/>
    </source>
</evidence>
<dbReference type="GO" id="GO:0015562">
    <property type="term" value="F:efflux transmembrane transporter activity"/>
    <property type="evidence" value="ECO:0007669"/>
    <property type="project" value="InterPro"/>
</dbReference>
<dbReference type="EMBL" id="VORX01000007">
    <property type="protein sequence ID" value="TXE06480.1"/>
    <property type="molecule type" value="Genomic_DNA"/>
</dbReference>
<dbReference type="AlphaFoldDB" id="A0A5C7ACF8"/>
<dbReference type="SUPFAM" id="SSF56954">
    <property type="entry name" value="Outer membrane efflux proteins (OEP)"/>
    <property type="match status" value="1"/>
</dbReference>
<proteinExistence type="predicted"/>
<gene>
    <name evidence="6" type="ORF">ES711_13265</name>
</gene>
<sequence length="394" mass="45837">MNKHIVSAICGCLFFVNGFSQSKTIAELLTEIEQNNTELKSYQSFTESQQLENKSANNLPDPQVSGYYLPFGTHQSDDYTEFEISQFFEFPTVYSARSKWNNLKAEQLKAVYTKKRQEILLKAKDGVLNLYFLQKQKSIEEERKLQSQKVYEQIQELFKKEQVGILDLNKAKIAWLQEQFVVEKLQAEIQNQNTILQTLNGGQPLELANLQLELPLQLQNLETIWNEKLAKDPKLLELKANEATARQKITLEKNKILPNLALGYNYQGVNGNNYSGVYGGLSIPLWNSKNKVKSAQANYEYQQSSTQVASELLYSQFQQDYNQYQLLYKKYNQYQETVANLNSEDLLFKAYSLGEFSFLDYYMEVQFYRNATNEMIQMEKQIQLLQAQLLIYQL</sequence>
<protein>
    <submittedName>
        <fullName evidence="6">TolC family protein</fullName>
    </submittedName>
</protein>
<evidence type="ECO:0000313" key="6">
    <source>
        <dbReference type="EMBL" id="TXE06480.1"/>
    </source>
</evidence>
<accession>A0A5C7ACF8</accession>